<sequence length="253" mass="29521">MALLLHHHHMPHLCFKDLVNKIVAVQGPVLTHLRVLVNNHLMDIIRMRIDRRGTDVKVKVSMLQRVVKTDSKRGVPFVYVGGGRDRNKVALKKFNNNCIHSTRDDCDGATQSGRRLKAAFLVQLIDRKVHETPKFPPQDLRCVLELQLETYKEFLWFVIKLRDILARLWLVIMSYRNPRLSATLNQVFGHECHTYCLRHLTNNFVKRVVVVMLLEFAYATDSEDYHNALKQLRQYETHHGCPTILHLCWLSPT</sequence>
<proteinExistence type="predicted"/>
<evidence type="ECO:0000313" key="1">
    <source>
        <dbReference type="EMBL" id="KAJ8444147.1"/>
    </source>
</evidence>
<keyword evidence="2" id="KW-1185">Reference proteome</keyword>
<organism evidence="1 2">
    <name type="scientific">Carnegiea gigantea</name>
    <dbReference type="NCBI Taxonomy" id="171969"/>
    <lineage>
        <taxon>Eukaryota</taxon>
        <taxon>Viridiplantae</taxon>
        <taxon>Streptophyta</taxon>
        <taxon>Embryophyta</taxon>
        <taxon>Tracheophyta</taxon>
        <taxon>Spermatophyta</taxon>
        <taxon>Magnoliopsida</taxon>
        <taxon>eudicotyledons</taxon>
        <taxon>Gunneridae</taxon>
        <taxon>Pentapetalae</taxon>
        <taxon>Caryophyllales</taxon>
        <taxon>Cactineae</taxon>
        <taxon>Cactaceae</taxon>
        <taxon>Cactoideae</taxon>
        <taxon>Echinocereeae</taxon>
        <taxon>Carnegiea</taxon>
    </lineage>
</organism>
<protein>
    <submittedName>
        <fullName evidence="1">Uncharacterized protein</fullName>
    </submittedName>
</protein>
<accession>A0A9Q1QJ46</accession>
<comment type="caution">
    <text evidence="1">The sequence shown here is derived from an EMBL/GenBank/DDBJ whole genome shotgun (WGS) entry which is preliminary data.</text>
</comment>
<reference evidence="1" key="1">
    <citation type="submission" date="2022-04" db="EMBL/GenBank/DDBJ databases">
        <title>Carnegiea gigantea Genome sequencing and assembly v2.</title>
        <authorList>
            <person name="Copetti D."/>
            <person name="Sanderson M.J."/>
            <person name="Burquez A."/>
            <person name="Wojciechowski M.F."/>
        </authorList>
    </citation>
    <scope>NUCLEOTIDE SEQUENCE</scope>
    <source>
        <strain evidence="1">SGP5-SGP5p</strain>
        <tissue evidence="1">Aerial part</tissue>
    </source>
</reference>
<evidence type="ECO:0000313" key="2">
    <source>
        <dbReference type="Proteomes" id="UP001153076"/>
    </source>
</evidence>
<dbReference type="EMBL" id="JAKOGI010000105">
    <property type="protein sequence ID" value="KAJ8444147.1"/>
    <property type="molecule type" value="Genomic_DNA"/>
</dbReference>
<dbReference type="Proteomes" id="UP001153076">
    <property type="component" value="Unassembled WGS sequence"/>
</dbReference>
<name>A0A9Q1QJ46_9CARY</name>
<dbReference type="AlphaFoldDB" id="A0A9Q1QJ46"/>
<gene>
    <name evidence="1" type="ORF">Cgig2_029922</name>
</gene>
<dbReference type="OrthoDB" id="1895122at2759"/>